<dbReference type="SUPFAM" id="SSF47413">
    <property type="entry name" value="lambda repressor-like DNA-binding domains"/>
    <property type="match status" value="1"/>
</dbReference>
<evidence type="ECO:0000313" key="8">
    <source>
        <dbReference type="Proteomes" id="UP000274097"/>
    </source>
</evidence>
<dbReference type="OrthoDB" id="9772505at2"/>
<dbReference type="FunCoup" id="A0A3A9JB18">
    <property type="interactions" value="437"/>
</dbReference>
<evidence type="ECO:0000256" key="1">
    <source>
        <dbReference type="ARBA" id="ARBA00023015"/>
    </source>
</evidence>
<dbReference type="Pfam" id="PF13377">
    <property type="entry name" value="Peripla_BP_3"/>
    <property type="match status" value="1"/>
</dbReference>
<keyword evidence="3" id="KW-0804">Transcription</keyword>
<dbReference type="InterPro" id="IPR000843">
    <property type="entry name" value="HTH_LacI"/>
</dbReference>
<dbReference type="EMBL" id="RAQU01000075">
    <property type="protein sequence ID" value="RKK03672.1"/>
    <property type="molecule type" value="Genomic_DNA"/>
</dbReference>
<reference evidence="6 9" key="1">
    <citation type="submission" date="2018-09" db="EMBL/GenBank/DDBJ databases">
        <title>Roseomonas sp. nov., isolated from feces of Tibetan antelopes in the Qinghai-Tibet plateau, China.</title>
        <authorList>
            <person name="Tian Z."/>
        </authorList>
    </citation>
    <scope>NUCLEOTIDE SEQUENCE [LARGE SCALE GENOMIC DNA]</scope>
    <source>
        <strain evidence="7 8">Z23</strain>
        <strain evidence="6 9">Z24</strain>
    </source>
</reference>
<dbReference type="Proteomes" id="UP000278036">
    <property type="component" value="Unassembled WGS sequence"/>
</dbReference>
<evidence type="ECO:0000256" key="2">
    <source>
        <dbReference type="ARBA" id="ARBA00023125"/>
    </source>
</evidence>
<dbReference type="Proteomes" id="UP000274097">
    <property type="component" value="Unassembled WGS sequence"/>
</dbReference>
<gene>
    <name evidence="6" type="ORF">D6Z83_13440</name>
    <name evidence="7" type="ORF">EBE87_17055</name>
</gene>
<name>A0A3A9JB18_9PROT</name>
<accession>A0A3A9JB18</accession>
<feature type="domain" description="HTH lacI-type" evidence="5">
    <location>
        <begin position="10"/>
        <end position="64"/>
    </location>
</feature>
<dbReference type="EMBL" id="RFLX01000013">
    <property type="protein sequence ID" value="RMI20186.1"/>
    <property type="molecule type" value="Genomic_DNA"/>
</dbReference>
<evidence type="ECO:0000256" key="3">
    <source>
        <dbReference type="ARBA" id="ARBA00023163"/>
    </source>
</evidence>
<dbReference type="CDD" id="cd01392">
    <property type="entry name" value="HTH_LacI"/>
    <property type="match status" value="1"/>
</dbReference>
<dbReference type="PANTHER" id="PTHR30146">
    <property type="entry name" value="LACI-RELATED TRANSCRIPTIONAL REPRESSOR"/>
    <property type="match status" value="1"/>
</dbReference>
<dbReference type="GO" id="GO:0000976">
    <property type="term" value="F:transcription cis-regulatory region binding"/>
    <property type="evidence" value="ECO:0007669"/>
    <property type="project" value="TreeGrafter"/>
</dbReference>
<evidence type="ECO:0000256" key="4">
    <source>
        <dbReference type="SAM" id="MobiDB-lite"/>
    </source>
</evidence>
<dbReference type="PROSITE" id="PS50932">
    <property type="entry name" value="HTH_LACI_2"/>
    <property type="match status" value="1"/>
</dbReference>
<dbReference type="Pfam" id="PF00356">
    <property type="entry name" value="LacI"/>
    <property type="match status" value="1"/>
</dbReference>
<dbReference type="AlphaFoldDB" id="A0A3A9JB18"/>
<keyword evidence="2 6" id="KW-0238">DNA-binding</keyword>
<proteinExistence type="predicted"/>
<dbReference type="RefSeq" id="WP_120638812.1">
    <property type="nucleotide sequence ID" value="NZ_RAQU01000075.1"/>
</dbReference>
<feature type="region of interest" description="Disordered" evidence="4">
    <location>
        <begin position="333"/>
        <end position="356"/>
    </location>
</feature>
<organism evidence="6 9">
    <name type="scientific">Teichococcus wenyumeiae</name>
    <dbReference type="NCBI Taxonomy" id="2478470"/>
    <lineage>
        <taxon>Bacteria</taxon>
        <taxon>Pseudomonadati</taxon>
        <taxon>Pseudomonadota</taxon>
        <taxon>Alphaproteobacteria</taxon>
        <taxon>Acetobacterales</taxon>
        <taxon>Roseomonadaceae</taxon>
        <taxon>Roseomonas</taxon>
    </lineage>
</organism>
<evidence type="ECO:0000313" key="9">
    <source>
        <dbReference type="Proteomes" id="UP000278036"/>
    </source>
</evidence>
<sequence>MLRKPHHRPARVKDVAALAEVSVTTVSRYLNAGLTLPPATAARVDAAVRELNYQPNRLARSLSLGRSNTIGLVVPEIANPFFAHLAAAVESAAEAEGMGMLLCATLNRLDRELDYLERLRSHQVDGLIFLTNHGDDGTLAQRIAALESIVLLDEDVEGTGVPKLFCDNIQGGQLAGAHLLAAGHRRLGFIGGPQGLMSSAERLEGLREAVTSQPGASVAWTSNGPHTPEQGRAAAAEWLALPDRPTALFLGSGALLQGLLEAVQEAGLSVPADVSLVAFDDVGPLHLFNPPITAIRQPVAEFGHRSVALLCARLRGEPSGAPVRLPVELVERQSVAPPASHRRRPAPGPTQKANHA</sequence>
<dbReference type="GO" id="GO:0003700">
    <property type="term" value="F:DNA-binding transcription factor activity"/>
    <property type="evidence" value="ECO:0007669"/>
    <property type="project" value="TreeGrafter"/>
</dbReference>
<dbReference type="InterPro" id="IPR046335">
    <property type="entry name" value="LacI/GalR-like_sensor"/>
</dbReference>
<dbReference type="InterPro" id="IPR010982">
    <property type="entry name" value="Lambda_DNA-bd_dom_sf"/>
</dbReference>
<comment type="caution">
    <text evidence="6">The sequence shown here is derived from an EMBL/GenBank/DDBJ whole genome shotgun (WGS) entry which is preliminary data.</text>
</comment>
<evidence type="ECO:0000313" key="6">
    <source>
        <dbReference type="EMBL" id="RKK03672.1"/>
    </source>
</evidence>
<keyword evidence="8" id="KW-1185">Reference proteome</keyword>
<dbReference type="SUPFAM" id="SSF53822">
    <property type="entry name" value="Periplasmic binding protein-like I"/>
    <property type="match status" value="1"/>
</dbReference>
<protein>
    <submittedName>
        <fullName evidence="6">LacI family DNA-binding transcriptional regulator</fullName>
    </submittedName>
</protein>
<dbReference type="Gene3D" id="1.10.260.40">
    <property type="entry name" value="lambda repressor-like DNA-binding domains"/>
    <property type="match status" value="1"/>
</dbReference>
<dbReference type="Gene3D" id="3.40.50.2300">
    <property type="match status" value="2"/>
</dbReference>
<evidence type="ECO:0000259" key="5">
    <source>
        <dbReference type="PROSITE" id="PS50932"/>
    </source>
</evidence>
<dbReference type="PANTHER" id="PTHR30146:SF138">
    <property type="entry name" value="TRANSCRIPTIONAL REGULATORY PROTEIN"/>
    <property type="match status" value="1"/>
</dbReference>
<evidence type="ECO:0000313" key="7">
    <source>
        <dbReference type="EMBL" id="RMI20186.1"/>
    </source>
</evidence>
<dbReference type="SMART" id="SM00354">
    <property type="entry name" value="HTH_LACI"/>
    <property type="match status" value="1"/>
</dbReference>
<dbReference type="InterPro" id="IPR028082">
    <property type="entry name" value="Peripla_BP_I"/>
</dbReference>
<dbReference type="InParanoid" id="A0A3A9JB18"/>
<dbReference type="CDD" id="cd06267">
    <property type="entry name" value="PBP1_LacI_sugar_binding-like"/>
    <property type="match status" value="1"/>
</dbReference>
<keyword evidence="1" id="KW-0805">Transcription regulation</keyword>